<dbReference type="Pfam" id="PF00754">
    <property type="entry name" value="F5_F8_type_C"/>
    <property type="match status" value="1"/>
</dbReference>
<dbReference type="InterPro" id="IPR014756">
    <property type="entry name" value="Ig_E-set"/>
</dbReference>
<comment type="caution">
    <text evidence="4">The sequence shown here is derived from an EMBL/GenBank/DDBJ whole genome shotgun (WGS) entry which is preliminary data.</text>
</comment>
<keyword evidence="1 2" id="KW-0732">Signal</keyword>
<dbReference type="PROSITE" id="PS50022">
    <property type="entry name" value="FA58C_3"/>
    <property type="match status" value="1"/>
</dbReference>
<evidence type="ECO:0000256" key="2">
    <source>
        <dbReference type="SAM" id="SignalP"/>
    </source>
</evidence>
<evidence type="ECO:0000313" key="5">
    <source>
        <dbReference type="Proteomes" id="UP001590951"/>
    </source>
</evidence>
<protein>
    <recommendedName>
        <fullName evidence="3">F5/8 type C domain-containing protein</fullName>
    </recommendedName>
</protein>
<dbReference type="PANTHER" id="PTHR32208:SF68">
    <property type="entry name" value="GALACTOSE OXIDASE"/>
    <property type="match status" value="1"/>
</dbReference>
<reference evidence="4 5" key="1">
    <citation type="submission" date="2024-09" db="EMBL/GenBank/DDBJ databases">
        <title>Rethinking Asexuality: The Enigmatic Case of Functional Sexual Genes in Lepraria (Stereocaulaceae).</title>
        <authorList>
            <person name="Doellman M."/>
            <person name="Sun Y."/>
            <person name="Barcenas-Pena A."/>
            <person name="Lumbsch H.T."/>
            <person name="Grewe F."/>
        </authorList>
    </citation>
    <scope>NUCLEOTIDE SEQUENCE [LARGE SCALE GENOMIC DNA]</scope>
    <source>
        <strain evidence="4 5">Grewe 0041</strain>
    </source>
</reference>
<evidence type="ECO:0000313" key="4">
    <source>
        <dbReference type="EMBL" id="KAL2051057.1"/>
    </source>
</evidence>
<dbReference type="Pfam" id="PF07250">
    <property type="entry name" value="Glyoxal_oxid_N"/>
    <property type="match status" value="1"/>
</dbReference>
<dbReference type="SMART" id="SM00612">
    <property type="entry name" value="Kelch"/>
    <property type="match status" value="2"/>
</dbReference>
<organism evidence="4 5">
    <name type="scientific">Lepraria finkii</name>
    <dbReference type="NCBI Taxonomy" id="1340010"/>
    <lineage>
        <taxon>Eukaryota</taxon>
        <taxon>Fungi</taxon>
        <taxon>Dikarya</taxon>
        <taxon>Ascomycota</taxon>
        <taxon>Pezizomycotina</taxon>
        <taxon>Lecanoromycetes</taxon>
        <taxon>OSLEUM clade</taxon>
        <taxon>Lecanoromycetidae</taxon>
        <taxon>Lecanorales</taxon>
        <taxon>Lecanorineae</taxon>
        <taxon>Stereocaulaceae</taxon>
        <taxon>Lepraria</taxon>
    </lineage>
</organism>
<dbReference type="InterPro" id="IPR006652">
    <property type="entry name" value="Kelch_1"/>
</dbReference>
<dbReference type="Gene3D" id="2.60.120.260">
    <property type="entry name" value="Galactose-binding domain-like"/>
    <property type="match status" value="1"/>
</dbReference>
<dbReference type="Pfam" id="PF09118">
    <property type="entry name" value="GO-like_E_set"/>
    <property type="match status" value="1"/>
</dbReference>
<dbReference type="InterPro" id="IPR015202">
    <property type="entry name" value="GO-like_E_set"/>
</dbReference>
<dbReference type="InterPro" id="IPR037293">
    <property type="entry name" value="Gal_Oxidase_central_sf"/>
</dbReference>
<dbReference type="Gene3D" id="2.60.40.10">
    <property type="entry name" value="Immunoglobulins"/>
    <property type="match status" value="1"/>
</dbReference>
<dbReference type="SUPFAM" id="SSF50965">
    <property type="entry name" value="Galactose oxidase, central domain"/>
    <property type="match status" value="1"/>
</dbReference>
<accession>A0ABR4AZH9</accession>
<dbReference type="SUPFAM" id="SSF49785">
    <property type="entry name" value="Galactose-binding domain-like"/>
    <property type="match status" value="1"/>
</dbReference>
<dbReference type="PANTHER" id="PTHR32208">
    <property type="entry name" value="SECRETED PROTEIN-RELATED"/>
    <property type="match status" value="1"/>
</dbReference>
<dbReference type="InterPro" id="IPR009880">
    <property type="entry name" value="Glyoxal_oxidase_N"/>
</dbReference>
<name>A0ABR4AZH9_9LECA</name>
<dbReference type="InterPro" id="IPR000421">
    <property type="entry name" value="FA58C"/>
</dbReference>
<dbReference type="SUPFAM" id="SSF81296">
    <property type="entry name" value="E set domains"/>
    <property type="match status" value="1"/>
</dbReference>
<dbReference type="InterPro" id="IPR011043">
    <property type="entry name" value="Gal_Oxase/kelch_b-propeller"/>
</dbReference>
<dbReference type="InterPro" id="IPR008979">
    <property type="entry name" value="Galactose-bd-like_sf"/>
</dbReference>
<dbReference type="InterPro" id="IPR013783">
    <property type="entry name" value="Ig-like_fold"/>
</dbReference>
<evidence type="ECO:0000256" key="1">
    <source>
        <dbReference type="ARBA" id="ARBA00022729"/>
    </source>
</evidence>
<sequence length="705" mass="72473">MNLHSLSKMFSLLPLVLLFPLCPASPLSPEAANAGVASINPATNGKPASEGTTSFDGQSLAAIAAAPAPAAVMASSASISQTGWTVTVDSAQSGNPGTNAIDGSTTTFWHTEFSPVLAPLPHQIIVDMKSNSLVGSITYLPRQDGSSNGNIGEHVISLSTDGTTFTTVAFGTYIDDATLKTTTFTPTTARYVKLQALTEAGNRGPWTSCAELNIYTAAGPAPPALSAGKGAWGPTIDFPLVPVSAAIEYSSGNLLVWSSYNPSTFGGSNLVQTITATYNIGAGTVTSALVTNTGHDMFCEGLSINFNGQVIATGGNTDAATSFYDSPSNAWNKGATMNIPRGYQAQATTSTGNAFVIGASWSGGQGGKNGELYNPTANTWTLLGGCPVAPMLTADAQGVYRADNHGWLFGWKNAYVFQAGPSKAMNWYGTSGGGSQTAAGTRAADTDSMCGNAAMYDAVNGKILTVGGSPDYQQSNATSNAHIITIGTPPAAPTVVTIGNMAYQRAFANSVILPDGTVFIPGGQVFANPFSDATAQLTPELFNPATNTFTQMAPQAIPRTYHSVAVLLPDGSVGSGGGGLCGTCATNHYDMEIYRPPYFFTTTGALATRPTISSVSVASIKVGGTFTVTTGGAVTSFSIIRLSSTTHTVNTDQRRIALTPSATTGTTYTLTIPTDPGIALPGVWYIFALAGGVPSVSKTLKITLT</sequence>
<gene>
    <name evidence="4" type="ORF">ABVK25_008651</name>
</gene>
<dbReference type="SMART" id="SM00231">
    <property type="entry name" value="FA58C"/>
    <property type="match status" value="1"/>
</dbReference>
<proteinExistence type="predicted"/>
<feature type="chain" id="PRO_5046224486" description="F5/8 type C domain-containing protein" evidence="2">
    <location>
        <begin position="25"/>
        <end position="705"/>
    </location>
</feature>
<feature type="domain" description="F5/8 type C" evidence="3">
    <location>
        <begin position="66"/>
        <end position="217"/>
    </location>
</feature>
<dbReference type="Gene3D" id="2.130.10.80">
    <property type="entry name" value="Galactose oxidase/kelch, beta-propeller"/>
    <property type="match status" value="1"/>
</dbReference>
<keyword evidence="5" id="KW-1185">Reference proteome</keyword>
<evidence type="ECO:0000259" key="3">
    <source>
        <dbReference type="PROSITE" id="PS50022"/>
    </source>
</evidence>
<feature type="signal peptide" evidence="2">
    <location>
        <begin position="1"/>
        <end position="24"/>
    </location>
</feature>
<dbReference type="Proteomes" id="UP001590951">
    <property type="component" value="Unassembled WGS sequence"/>
</dbReference>
<dbReference type="EMBL" id="JBHFEH010000039">
    <property type="protein sequence ID" value="KAL2051057.1"/>
    <property type="molecule type" value="Genomic_DNA"/>
</dbReference>